<organism evidence="2 3">
    <name type="scientific">Streptomyces montanisoli</name>
    <dbReference type="NCBI Taxonomy" id="2798581"/>
    <lineage>
        <taxon>Bacteria</taxon>
        <taxon>Bacillati</taxon>
        <taxon>Actinomycetota</taxon>
        <taxon>Actinomycetes</taxon>
        <taxon>Kitasatosporales</taxon>
        <taxon>Streptomycetaceae</taxon>
        <taxon>Streptomyces</taxon>
    </lineage>
</organism>
<comment type="caution">
    <text evidence="2">The sequence shown here is derived from an EMBL/GenBank/DDBJ whole genome shotgun (WGS) entry which is preliminary data.</text>
</comment>
<gene>
    <name evidence="2" type="ORF">JFN87_25725</name>
</gene>
<proteinExistence type="predicted"/>
<sequence>MNPAAVATGHLTAALELPPGLDTGPAVTAANRLPGGWHLSTPSPGSPDGPAVTVTYADGEPAVTVSGHTVRISLPRDVARSSTLAYATYTALERARQQRQMLTLHANAAVTPCGRGVLLLGNKGAGKTSVTLALGGRGWTLAGDDLTVLAEDDTELLILPGKATAAVRPQDPKLWQAPKPIVDLAPFLRVPVPVAGIIRLTVHPAVPRPLLVPATPFSVNEQLRLHEALARYISGLPTPLTGPTGAPYGPVWPLDDASLARWRTHLIARLEQHPYSYLYAPDPQSAADLITEEYV</sequence>
<dbReference type="AlphaFoldDB" id="A0A940MHB3"/>
<keyword evidence="3" id="KW-1185">Reference proteome</keyword>
<dbReference type="RefSeq" id="WP_209343587.1">
    <property type="nucleotide sequence ID" value="NZ_JAGIQL010000138.1"/>
</dbReference>
<name>A0A940MHB3_9ACTN</name>
<evidence type="ECO:0000256" key="1">
    <source>
        <dbReference type="SAM" id="MobiDB-lite"/>
    </source>
</evidence>
<dbReference type="Proteomes" id="UP000670475">
    <property type="component" value="Unassembled WGS sequence"/>
</dbReference>
<dbReference type="InterPro" id="IPR027417">
    <property type="entry name" value="P-loop_NTPase"/>
</dbReference>
<dbReference type="Gene3D" id="3.40.50.300">
    <property type="entry name" value="P-loop containing nucleotide triphosphate hydrolases"/>
    <property type="match status" value="1"/>
</dbReference>
<dbReference type="EMBL" id="JAGIQL010000138">
    <property type="protein sequence ID" value="MBP0460843.1"/>
    <property type="molecule type" value="Genomic_DNA"/>
</dbReference>
<evidence type="ECO:0008006" key="4">
    <source>
        <dbReference type="Google" id="ProtNLM"/>
    </source>
</evidence>
<evidence type="ECO:0000313" key="2">
    <source>
        <dbReference type="EMBL" id="MBP0460843.1"/>
    </source>
</evidence>
<feature type="region of interest" description="Disordered" evidence="1">
    <location>
        <begin position="26"/>
        <end position="49"/>
    </location>
</feature>
<accession>A0A940MHB3</accession>
<dbReference type="SUPFAM" id="SSF53795">
    <property type="entry name" value="PEP carboxykinase-like"/>
    <property type="match status" value="1"/>
</dbReference>
<protein>
    <recommendedName>
        <fullName evidence="4">Serine kinase</fullName>
    </recommendedName>
</protein>
<evidence type="ECO:0000313" key="3">
    <source>
        <dbReference type="Proteomes" id="UP000670475"/>
    </source>
</evidence>
<reference evidence="2" key="1">
    <citation type="submission" date="2021-03" db="EMBL/GenBank/DDBJ databases">
        <title>Whole genome sequence of Streptomyces bomunensis MMS17-BM035.</title>
        <authorList>
            <person name="Lee J.H."/>
        </authorList>
    </citation>
    <scope>NUCLEOTIDE SEQUENCE</scope>
    <source>
        <strain evidence="2">MMS17-BM035</strain>
    </source>
</reference>